<evidence type="ECO:0000256" key="1">
    <source>
        <dbReference type="ARBA" id="ARBA00023002"/>
    </source>
</evidence>
<organism evidence="4 5">
    <name type="scientific">Halteria grandinella</name>
    <dbReference type="NCBI Taxonomy" id="5974"/>
    <lineage>
        <taxon>Eukaryota</taxon>
        <taxon>Sar</taxon>
        <taxon>Alveolata</taxon>
        <taxon>Ciliophora</taxon>
        <taxon>Intramacronucleata</taxon>
        <taxon>Spirotrichea</taxon>
        <taxon>Stichotrichia</taxon>
        <taxon>Sporadotrichida</taxon>
        <taxon>Halteriidae</taxon>
        <taxon>Halteria</taxon>
    </lineage>
</organism>
<reference evidence="4" key="1">
    <citation type="submission" date="2019-06" db="EMBL/GenBank/DDBJ databases">
        <authorList>
            <person name="Zheng W."/>
        </authorList>
    </citation>
    <scope>NUCLEOTIDE SEQUENCE</scope>
    <source>
        <strain evidence="4">QDHG01</strain>
    </source>
</reference>
<keyword evidence="1 2" id="KW-0560">Oxidoreductase</keyword>
<dbReference type="SUPFAM" id="SSF51735">
    <property type="entry name" value="NAD(P)-binding Rossmann-fold domains"/>
    <property type="match status" value="1"/>
</dbReference>
<evidence type="ECO:0000259" key="3">
    <source>
        <dbReference type="Pfam" id="PF01073"/>
    </source>
</evidence>
<dbReference type="AlphaFoldDB" id="A0A8J8NN45"/>
<dbReference type="GO" id="GO:0016616">
    <property type="term" value="F:oxidoreductase activity, acting on the CH-OH group of donors, NAD or NADP as acceptor"/>
    <property type="evidence" value="ECO:0007669"/>
    <property type="project" value="InterPro"/>
</dbReference>
<dbReference type="GO" id="GO:0006694">
    <property type="term" value="P:steroid biosynthetic process"/>
    <property type="evidence" value="ECO:0007669"/>
    <property type="project" value="InterPro"/>
</dbReference>
<protein>
    <recommendedName>
        <fullName evidence="3">3-beta hydroxysteroid dehydrogenase/isomerase domain-containing protein</fullName>
    </recommendedName>
</protein>
<dbReference type="InterPro" id="IPR036291">
    <property type="entry name" value="NAD(P)-bd_dom_sf"/>
</dbReference>
<dbReference type="Pfam" id="PF01073">
    <property type="entry name" value="3Beta_HSD"/>
    <property type="match status" value="1"/>
</dbReference>
<gene>
    <name evidence="4" type="ORF">FGO68_gene504</name>
</gene>
<evidence type="ECO:0000256" key="2">
    <source>
        <dbReference type="RuleBase" id="RU004475"/>
    </source>
</evidence>
<dbReference type="InterPro" id="IPR002225">
    <property type="entry name" value="3Beta_OHSteriod_DH/Estase"/>
</dbReference>
<keyword evidence="5" id="KW-1185">Reference proteome</keyword>
<dbReference type="PANTHER" id="PTHR10366:SF564">
    <property type="entry name" value="STEROL-4-ALPHA-CARBOXYLATE 3-DEHYDROGENASE, DECARBOXYLATING"/>
    <property type="match status" value="1"/>
</dbReference>
<dbReference type="InterPro" id="IPR050425">
    <property type="entry name" value="NAD(P)_dehydrat-like"/>
</dbReference>
<proteinExistence type="inferred from homology"/>
<evidence type="ECO:0000313" key="4">
    <source>
        <dbReference type="EMBL" id="TNV77505.1"/>
    </source>
</evidence>
<evidence type="ECO:0000313" key="5">
    <source>
        <dbReference type="Proteomes" id="UP000785679"/>
    </source>
</evidence>
<accession>A0A8J8NN45</accession>
<name>A0A8J8NN45_HALGN</name>
<comment type="caution">
    <text evidence="4">The sequence shown here is derived from an EMBL/GenBank/DDBJ whole genome shotgun (WGS) entry which is preliminary data.</text>
</comment>
<dbReference type="PANTHER" id="PTHR10366">
    <property type="entry name" value="NAD DEPENDENT EPIMERASE/DEHYDRATASE"/>
    <property type="match status" value="1"/>
</dbReference>
<comment type="similarity">
    <text evidence="2">Belongs to the 3-beta-HSD family.</text>
</comment>
<dbReference type="EMBL" id="RRYP01011796">
    <property type="protein sequence ID" value="TNV77505.1"/>
    <property type="molecule type" value="Genomic_DNA"/>
</dbReference>
<dbReference type="Proteomes" id="UP000785679">
    <property type="component" value="Unassembled WGS sequence"/>
</dbReference>
<sequence>MRFSLVDNLIKRSDIRWNQYITPPPSLLWLLQESQDSLALTFWNNSSKMAHLPSVELSEIRTVKKRQLHQKLHLATYLIHLDQAIAGADYVVHTASPVTLKQPKDENILIKPAVDGTLAVMRAAQKHKVKRVVLTSSVVAIYSQEEGQKKETYNEDDWSVPRTQDAYGKSKTLAEKAAWDFVNKLPQSEKFELVAINPAIIMGPSYVNNGFAIGELVGDLLNGKFSRMPRVQLSIIDVRDVAKAHLLALKVPEAAGKRFPLSEDSLWFREVAHELNRRLPGFNLNEGELSYCLIKIISWFDSSLKPIVAQWDKPMYFDMSNARNILGMKDVISAEDAVIALAESRIKQGIVKDKRK</sequence>
<dbReference type="Gene3D" id="3.40.50.720">
    <property type="entry name" value="NAD(P)-binding Rossmann-like Domain"/>
    <property type="match status" value="1"/>
</dbReference>
<feature type="domain" description="3-beta hydroxysteroid dehydrogenase/isomerase" evidence="3">
    <location>
        <begin position="80"/>
        <end position="250"/>
    </location>
</feature>
<dbReference type="OrthoDB" id="442325at2759"/>